<dbReference type="UniPathway" id="UPA00050">
    <property type="reaction ID" value="UER00063"/>
</dbReference>
<dbReference type="GO" id="GO:0009086">
    <property type="term" value="P:methionine biosynthetic process"/>
    <property type="evidence" value="ECO:0007669"/>
    <property type="project" value="UniProtKB-KW"/>
</dbReference>
<dbReference type="GO" id="GO:0004412">
    <property type="term" value="F:homoserine dehydrogenase activity"/>
    <property type="evidence" value="ECO:0007669"/>
    <property type="project" value="UniProtKB-EC"/>
</dbReference>
<evidence type="ECO:0000256" key="9">
    <source>
        <dbReference type="ARBA" id="ARBA00023167"/>
    </source>
</evidence>
<dbReference type="KEGG" id="aco:Amico_0519"/>
<dbReference type="RefSeq" id="WP_013047922.1">
    <property type="nucleotide sequence ID" value="NC_014011.1"/>
</dbReference>
<keyword evidence="17" id="KW-1185">Reference proteome</keyword>
<evidence type="ECO:0000256" key="7">
    <source>
        <dbReference type="ARBA" id="ARBA00022697"/>
    </source>
</evidence>
<dbReference type="EC" id="1.1.1.3" evidence="4 12"/>
<evidence type="ECO:0000259" key="15">
    <source>
        <dbReference type="Pfam" id="PF03447"/>
    </source>
</evidence>
<dbReference type="Pfam" id="PF03447">
    <property type="entry name" value="NAD_binding_3"/>
    <property type="match status" value="1"/>
</dbReference>
<proteinExistence type="inferred from homology"/>
<feature type="domain" description="Homoserine dehydrogenase catalytic" evidence="14">
    <location>
        <begin position="156"/>
        <end position="334"/>
    </location>
</feature>
<evidence type="ECO:0000256" key="3">
    <source>
        <dbReference type="ARBA" id="ARBA00006753"/>
    </source>
</evidence>
<dbReference type="SUPFAM" id="SSF51735">
    <property type="entry name" value="NAD(P)-binding Rossmann-fold domains"/>
    <property type="match status" value="1"/>
</dbReference>
<evidence type="ECO:0000313" key="17">
    <source>
        <dbReference type="Proteomes" id="UP000002366"/>
    </source>
</evidence>
<dbReference type="STRING" id="572547.Amico_0519"/>
<keyword evidence="7 12" id="KW-0791">Threonine biosynthesis</keyword>
<dbReference type="GO" id="GO:0050661">
    <property type="term" value="F:NADP binding"/>
    <property type="evidence" value="ECO:0007669"/>
    <property type="project" value="InterPro"/>
</dbReference>
<evidence type="ECO:0000256" key="1">
    <source>
        <dbReference type="ARBA" id="ARBA00005056"/>
    </source>
</evidence>
<dbReference type="PROSITE" id="PS01042">
    <property type="entry name" value="HOMOSER_DHGENASE"/>
    <property type="match status" value="1"/>
</dbReference>
<feature type="binding site" evidence="11">
    <location>
        <begin position="7"/>
        <end position="12"/>
    </location>
    <ligand>
        <name>NADP(+)</name>
        <dbReference type="ChEBI" id="CHEBI:58349"/>
    </ligand>
</feature>
<feature type="binding site" evidence="11">
    <location>
        <position position="124"/>
    </location>
    <ligand>
        <name>NADPH</name>
        <dbReference type="ChEBI" id="CHEBI:57783"/>
    </ligand>
</feature>
<dbReference type="eggNOG" id="COG0460">
    <property type="taxonomic scope" value="Bacteria"/>
</dbReference>
<dbReference type="InterPro" id="IPR001342">
    <property type="entry name" value="HDH_cat"/>
</dbReference>
<dbReference type="EMBL" id="CP001997">
    <property type="protein sequence ID" value="ADE56656.1"/>
    <property type="molecule type" value="Genomic_DNA"/>
</dbReference>
<dbReference type="GO" id="GO:0009088">
    <property type="term" value="P:threonine biosynthetic process"/>
    <property type="evidence" value="ECO:0007669"/>
    <property type="project" value="UniProtKB-UniPathway"/>
</dbReference>
<dbReference type="Proteomes" id="UP000002366">
    <property type="component" value="Chromosome"/>
</dbReference>
<keyword evidence="9 12" id="KW-0486">Methionine biosynthesis</keyword>
<keyword evidence="8 12" id="KW-0560">Oxidoreductase</keyword>
<dbReference type="SUPFAM" id="SSF55347">
    <property type="entry name" value="Glyceraldehyde-3-phosphate dehydrogenase-like, C-terminal domain"/>
    <property type="match status" value="1"/>
</dbReference>
<feature type="binding site" evidence="11">
    <location>
        <position position="209"/>
    </location>
    <ligand>
        <name>L-homoserine</name>
        <dbReference type="ChEBI" id="CHEBI:57476"/>
    </ligand>
</feature>
<evidence type="ECO:0000256" key="2">
    <source>
        <dbReference type="ARBA" id="ARBA00005062"/>
    </source>
</evidence>
<evidence type="ECO:0000256" key="5">
    <source>
        <dbReference type="ARBA" id="ARBA00013376"/>
    </source>
</evidence>
<evidence type="ECO:0000256" key="13">
    <source>
        <dbReference type="RuleBase" id="RU004171"/>
    </source>
</evidence>
<dbReference type="InterPro" id="IPR036291">
    <property type="entry name" value="NAD(P)-bd_dom_sf"/>
</dbReference>
<evidence type="ECO:0000313" key="16">
    <source>
        <dbReference type="EMBL" id="ADE56656.1"/>
    </source>
</evidence>
<organism evidence="16 17">
    <name type="scientific">Aminobacterium colombiense (strain DSM 12261 / ALA-1)</name>
    <dbReference type="NCBI Taxonomy" id="572547"/>
    <lineage>
        <taxon>Bacteria</taxon>
        <taxon>Thermotogati</taxon>
        <taxon>Synergistota</taxon>
        <taxon>Synergistia</taxon>
        <taxon>Synergistales</taxon>
        <taxon>Aminobacteriaceae</taxon>
        <taxon>Aminobacterium</taxon>
    </lineage>
</organism>
<evidence type="ECO:0000256" key="6">
    <source>
        <dbReference type="ARBA" id="ARBA00022605"/>
    </source>
</evidence>
<evidence type="ECO:0000256" key="11">
    <source>
        <dbReference type="PIRSR" id="PIRSR036497-2"/>
    </source>
</evidence>
<dbReference type="HOGENOM" id="CLU_009116_1_2_0"/>
<feature type="domain" description="Aspartate/homoserine dehydrogenase NAD-binding" evidence="15">
    <location>
        <begin position="7"/>
        <end position="144"/>
    </location>
</feature>
<comment type="similarity">
    <text evidence="3 13">Belongs to the homoserine dehydrogenase family.</text>
</comment>
<dbReference type="Pfam" id="PF00742">
    <property type="entry name" value="Homoserine_dh"/>
    <property type="match status" value="1"/>
</dbReference>
<dbReference type="PIRSF" id="PIRSF036497">
    <property type="entry name" value="HDH_short"/>
    <property type="match status" value="1"/>
</dbReference>
<name>D5EDM4_AMICL</name>
<evidence type="ECO:0000259" key="14">
    <source>
        <dbReference type="Pfam" id="PF00742"/>
    </source>
</evidence>
<protein>
    <recommendedName>
        <fullName evidence="5 12">Homoserine dehydrogenase</fullName>
        <ecNumber evidence="4 12">1.1.1.3</ecNumber>
    </recommendedName>
</protein>
<feature type="active site" description="Proton donor" evidence="10">
    <location>
        <position position="224"/>
    </location>
</feature>
<dbReference type="PANTHER" id="PTHR43331">
    <property type="entry name" value="HOMOSERINE DEHYDROGENASE"/>
    <property type="match status" value="1"/>
</dbReference>
<reference evidence="16 17" key="1">
    <citation type="journal article" date="2010" name="Stand. Genomic Sci.">
        <title>Complete genome sequence of Aminobacterium colombiense type strain (ALA-1).</title>
        <authorList>
            <person name="Chertkov O."/>
            <person name="Sikorski J."/>
            <person name="Brambilla E."/>
            <person name="Lapidus A."/>
            <person name="Copeland A."/>
            <person name="Glavina Del Rio T."/>
            <person name="Nolan M."/>
            <person name="Lucas S."/>
            <person name="Tice H."/>
            <person name="Cheng J.F."/>
            <person name="Han C."/>
            <person name="Detter J.C."/>
            <person name="Bruce D."/>
            <person name="Tapia R."/>
            <person name="Goodwin L."/>
            <person name="Pitluck S."/>
            <person name="Liolios K."/>
            <person name="Ivanova N."/>
            <person name="Mavromatis K."/>
            <person name="Ovchinnikova G."/>
            <person name="Pati A."/>
            <person name="Chen A."/>
            <person name="Palaniappan K."/>
            <person name="Land M."/>
            <person name="Hauser L."/>
            <person name="Chang Y.J."/>
            <person name="Jeffries C.D."/>
            <person name="Spring S."/>
            <person name="Rohde M."/>
            <person name="Goker M."/>
            <person name="Bristow J."/>
            <person name="Eisen J.A."/>
            <person name="Markowitz V."/>
            <person name="Hugenholtz P."/>
            <person name="Kyrpides N.C."/>
            <person name="Klenk H.P."/>
        </authorList>
    </citation>
    <scope>NUCLEOTIDE SEQUENCE [LARGE SCALE GENOMIC DNA]</scope>
    <source>
        <strain evidence="17">DSM 12261 / ALA-1</strain>
    </source>
</reference>
<keyword evidence="6 12" id="KW-0028">Amino-acid biosynthesis</keyword>
<dbReference type="NCBIfam" id="NF004976">
    <property type="entry name" value="PRK06349.1"/>
    <property type="match status" value="1"/>
</dbReference>
<evidence type="ECO:0000256" key="12">
    <source>
        <dbReference type="RuleBase" id="RU000579"/>
    </source>
</evidence>
<comment type="pathway">
    <text evidence="2 12">Amino-acid biosynthesis; L-methionine biosynthesis via de novo pathway; L-homoserine from L-aspartate: step 3/3.</text>
</comment>
<gene>
    <name evidence="16" type="ordered locus">Amico_0519</name>
</gene>
<sequence>MRIALIGFGGVGKAFIELLHDKHEILKSMGLTLILKSVMNSKGGIYNPMGIDPLRLIEHVHQGGELCEFPDEGIRKETFQNLIMRRDVDLLIETTPTNNKTGEPGLTHISKALERGFHVVTANKGPVLLAYKQLCTLAAKSHVQLGIGCTTGGALPTINAGRFDLAGAQILSIEGILNGTSNYILSEMEERDCSYEEALKQAQQMGIAETDPSLDVEGWDTATKLLILTNILMEEEHKLREIRVEGITRLSPQHIQEAKKEGKRLKLIGKAEKGNNRTALTVGIEALSQDHPLFNVNSTNKAVRYITDTLGDLTVIGGASGTKSAAASILRDIINIYKGYPFV</sequence>
<dbReference type="AlphaFoldDB" id="D5EDM4"/>
<dbReference type="InterPro" id="IPR019811">
    <property type="entry name" value="HDH_CS"/>
</dbReference>
<comment type="pathway">
    <text evidence="1 12">Amino-acid biosynthesis; L-threonine biosynthesis; L-threonine from L-aspartate: step 3/5.</text>
</comment>
<evidence type="ECO:0000256" key="10">
    <source>
        <dbReference type="PIRSR" id="PIRSR036497-1"/>
    </source>
</evidence>
<dbReference type="FunFam" id="3.30.360.10:FF:000005">
    <property type="entry name" value="Homoserine dehydrogenase"/>
    <property type="match status" value="1"/>
</dbReference>
<dbReference type="Gene3D" id="3.40.50.720">
    <property type="entry name" value="NAD(P)-binding Rossmann-like Domain"/>
    <property type="match status" value="1"/>
</dbReference>
<dbReference type="InterPro" id="IPR005106">
    <property type="entry name" value="Asp/hSer_DH_NAD-bd"/>
</dbReference>
<dbReference type="InterPro" id="IPR022697">
    <property type="entry name" value="HDH_short"/>
</dbReference>
<dbReference type="UniPathway" id="UPA00051">
    <property type="reaction ID" value="UER00465"/>
</dbReference>
<comment type="catalytic activity">
    <reaction evidence="12">
        <text>L-homoserine + NADP(+) = L-aspartate 4-semialdehyde + NADPH + H(+)</text>
        <dbReference type="Rhea" id="RHEA:15761"/>
        <dbReference type="ChEBI" id="CHEBI:15378"/>
        <dbReference type="ChEBI" id="CHEBI:57476"/>
        <dbReference type="ChEBI" id="CHEBI:57783"/>
        <dbReference type="ChEBI" id="CHEBI:58349"/>
        <dbReference type="ChEBI" id="CHEBI:537519"/>
        <dbReference type="EC" id="1.1.1.3"/>
    </reaction>
</comment>
<dbReference type="NCBIfam" id="NF005290">
    <property type="entry name" value="PRK06813.1"/>
    <property type="match status" value="1"/>
</dbReference>
<keyword evidence="11 12" id="KW-0521">NADP</keyword>
<dbReference type="PANTHER" id="PTHR43331:SF1">
    <property type="entry name" value="HOMOSERINE DEHYDROGENASE"/>
    <property type="match status" value="1"/>
</dbReference>
<evidence type="ECO:0000256" key="8">
    <source>
        <dbReference type="ARBA" id="ARBA00023002"/>
    </source>
</evidence>
<accession>D5EDM4</accession>
<evidence type="ECO:0000256" key="4">
    <source>
        <dbReference type="ARBA" id="ARBA00013213"/>
    </source>
</evidence>
<dbReference type="OrthoDB" id="9808167at2"/>
<dbReference type="Gene3D" id="3.30.360.10">
    <property type="entry name" value="Dihydrodipicolinate Reductase, domain 2"/>
    <property type="match status" value="1"/>
</dbReference>